<comment type="cofactor">
    <cofactor evidence="8">
        <name>Zn(2+)</name>
        <dbReference type="ChEBI" id="CHEBI:29105"/>
    </cofactor>
    <text evidence="8">Binds 1 zinc ion per subunit.</text>
</comment>
<comment type="function">
    <text evidence="8">Functions as both a chaperone and a metalloprotease. Maintains the integrity of the outer membrane by promoting either the assembly or the elimination of outer membrane proteins, depending on their folding state.</text>
</comment>
<dbReference type="Gene3D" id="1.25.40.10">
    <property type="entry name" value="Tetratricopeptide repeat domain"/>
    <property type="match status" value="1"/>
</dbReference>
<comment type="similarity">
    <text evidence="8">Belongs to the peptidase M48 family. BepA subfamily.</text>
</comment>
<name>A0ABU1VV43_9GAMM</name>
<sequence precursor="true">MKQFAVKIQLVKLSLFSLCLALTSVTSVQANNALPDIGGNAFSTLTPDKEKQLGDVMMRQTKGQLPMVYDPLLDEYLNAMGNQMVAKAQDVKFPFRFYWVNDKNINAFATLGGNIVSHTGTLAVSDSESEFASVIAHEISHVTQRHIARSVEARSQNGPLTLAGILGSILLATVNPEAGMAGIMAAQGLAQQSAINFTRSNEQEADRIGIQLLAEAGYNPYAVPEFFNKLAEKSRFANTQLAFLYTHPLSQSRVADSRLRAEQYPKRFVADSQDYALAKARVMARYHYKSKDAQSYFLRKLAEPGGNTKANQYGLALAYFDDKQVEKADQIITKLRQQEPDNLYYIDAYTDILLAQGKAEQAMTMLEQQYLLKPNNQVVTLNYANAAIQGKAYRLAVHLLRNLLYYKNDIFPAYEMLADTYKAMEDFARYYEARAELYYQMAIYPKAIDDLNEALNHLGPNNSLENRRIEAKKKQWQTELNRLKRL</sequence>
<dbReference type="PANTHER" id="PTHR22726:SF1">
    <property type="entry name" value="METALLOENDOPEPTIDASE OMA1, MITOCHONDRIAL"/>
    <property type="match status" value="1"/>
</dbReference>
<dbReference type="Pfam" id="PF14559">
    <property type="entry name" value="TPR_19"/>
    <property type="match status" value="1"/>
</dbReference>
<evidence type="ECO:0000256" key="7">
    <source>
        <dbReference type="ARBA" id="ARBA00023049"/>
    </source>
</evidence>
<dbReference type="InterPro" id="IPR011990">
    <property type="entry name" value="TPR-like_helical_dom_sf"/>
</dbReference>
<evidence type="ECO:0000313" key="10">
    <source>
        <dbReference type="EMBL" id="MDR7119445.1"/>
    </source>
</evidence>
<evidence type="ECO:0000256" key="5">
    <source>
        <dbReference type="ARBA" id="ARBA00022801"/>
    </source>
</evidence>
<dbReference type="RefSeq" id="WP_310273978.1">
    <property type="nucleotide sequence ID" value="NZ_JAVDWR010000001.1"/>
</dbReference>
<evidence type="ECO:0000256" key="3">
    <source>
        <dbReference type="ARBA" id="ARBA00022729"/>
    </source>
</evidence>
<feature type="signal peptide" evidence="8">
    <location>
        <begin position="1"/>
        <end position="30"/>
    </location>
</feature>
<accession>A0ABU1VV43</accession>
<keyword evidence="11" id="KW-1185">Reference proteome</keyword>
<dbReference type="Gene3D" id="3.30.2010.10">
    <property type="entry name" value="Metalloproteases ('zincins'), catalytic domain"/>
    <property type="match status" value="1"/>
</dbReference>
<feature type="binding site" evidence="8">
    <location>
        <position position="141"/>
    </location>
    <ligand>
        <name>Zn(2+)</name>
        <dbReference type="ChEBI" id="CHEBI:29105"/>
        <note>catalytic</note>
    </ligand>
</feature>
<evidence type="ECO:0000256" key="8">
    <source>
        <dbReference type="HAMAP-Rule" id="MF_00997"/>
    </source>
</evidence>
<dbReference type="InterPro" id="IPR051156">
    <property type="entry name" value="Mito/Outer_Membr_Metalloprot"/>
</dbReference>
<feature type="binding site" evidence="8">
    <location>
        <position position="202"/>
    </location>
    <ligand>
        <name>Zn(2+)</name>
        <dbReference type="ChEBI" id="CHEBI:29105"/>
        <note>catalytic</note>
    </ligand>
</feature>
<feature type="active site" evidence="8">
    <location>
        <position position="138"/>
    </location>
</feature>
<evidence type="ECO:0000256" key="4">
    <source>
        <dbReference type="ARBA" id="ARBA00022764"/>
    </source>
</evidence>
<feature type="active site" description="Proton donor" evidence="8">
    <location>
        <position position="206"/>
    </location>
</feature>
<feature type="chain" id="PRO_5044928023" description="Putative beta-barrel assembly-enhancing protease" evidence="8">
    <location>
        <begin position="31"/>
        <end position="486"/>
    </location>
</feature>
<dbReference type="GO" id="GO:0008233">
    <property type="term" value="F:peptidase activity"/>
    <property type="evidence" value="ECO:0007669"/>
    <property type="project" value="UniProtKB-KW"/>
</dbReference>
<dbReference type="PANTHER" id="PTHR22726">
    <property type="entry name" value="METALLOENDOPEPTIDASE OMA1"/>
    <property type="match status" value="1"/>
</dbReference>
<evidence type="ECO:0000313" key="11">
    <source>
        <dbReference type="Proteomes" id="UP001257909"/>
    </source>
</evidence>
<dbReference type="GO" id="GO:0006508">
    <property type="term" value="P:proteolysis"/>
    <property type="evidence" value="ECO:0007669"/>
    <property type="project" value="UniProtKB-KW"/>
</dbReference>
<keyword evidence="1 8" id="KW-0645">Protease</keyword>
<dbReference type="InterPro" id="IPR001915">
    <property type="entry name" value="Peptidase_M48"/>
</dbReference>
<dbReference type="EMBL" id="JAVDWR010000001">
    <property type="protein sequence ID" value="MDR7119445.1"/>
    <property type="molecule type" value="Genomic_DNA"/>
</dbReference>
<evidence type="ECO:0000259" key="9">
    <source>
        <dbReference type="Pfam" id="PF01435"/>
    </source>
</evidence>
<dbReference type="HAMAP" id="MF_00997">
    <property type="entry name" value="Protease_BepA"/>
    <property type="match status" value="1"/>
</dbReference>
<keyword evidence="6 8" id="KW-0862">Zinc</keyword>
<organism evidence="10 11">
    <name type="scientific">Rheinheimera soli</name>
    <dbReference type="NCBI Taxonomy" id="443616"/>
    <lineage>
        <taxon>Bacteria</taxon>
        <taxon>Pseudomonadati</taxon>
        <taxon>Pseudomonadota</taxon>
        <taxon>Gammaproteobacteria</taxon>
        <taxon>Chromatiales</taxon>
        <taxon>Chromatiaceae</taxon>
        <taxon>Rheinheimera</taxon>
    </lineage>
</organism>
<keyword evidence="5 8" id="KW-0378">Hydrolase</keyword>
<dbReference type="SUPFAM" id="SSF48452">
    <property type="entry name" value="TPR-like"/>
    <property type="match status" value="1"/>
</dbReference>
<dbReference type="InterPro" id="IPR030873">
    <property type="entry name" value="Protease_BepA"/>
</dbReference>
<keyword evidence="2 8" id="KW-0479">Metal-binding</keyword>
<keyword evidence="4 8" id="KW-0574">Periplasm</keyword>
<keyword evidence="3 8" id="KW-0732">Signal</keyword>
<gene>
    <name evidence="10" type="ORF">J2W69_000360</name>
</gene>
<reference evidence="10 11" key="1">
    <citation type="submission" date="2023-07" db="EMBL/GenBank/DDBJ databases">
        <title>Sorghum-associated microbial communities from plants grown in Nebraska, USA.</title>
        <authorList>
            <person name="Schachtman D."/>
        </authorList>
    </citation>
    <scope>NUCLEOTIDE SEQUENCE [LARGE SCALE GENOMIC DNA]</scope>
    <source>
        <strain evidence="10 11">4138</strain>
    </source>
</reference>
<evidence type="ECO:0000256" key="1">
    <source>
        <dbReference type="ARBA" id="ARBA00022670"/>
    </source>
</evidence>
<evidence type="ECO:0000256" key="6">
    <source>
        <dbReference type="ARBA" id="ARBA00022833"/>
    </source>
</evidence>
<proteinExistence type="inferred from homology"/>
<protein>
    <recommendedName>
        <fullName evidence="8">Putative beta-barrel assembly-enhancing protease</fullName>
        <ecNumber evidence="8">3.4.-.-</ecNumber>
    </recommendedName>
</protein>
<dbReference type="Proteomes" id="UP001257909">
    <property type="component" value="Unassembled WGS sequence"/>
</dbReference>
<dbReference type="EC" id="3.4.-.-" evidence="8"/>
<dbReference type="Pfam" id="PF01435">
    <property type="entry name" value="Peptidase_M48"/>
    <property type="match status" value="1"/>
</dbReference>
<keyword evidence="7 8" id="KW-0482">Metalloprotease</keyword>
<feature type="binding site" evidence="8">
    <location>
        <position position="137"/>
    </location>
    <ligand>
        <name>Zn(2+)</name>
        <dbReference type="ChEBI" id="CHEBI:29105"/>
        <note>catalytic</note>
    </ligand>
</feature>
<comment type="subcellular location">
    <subcellularLocation>
        <location evidence="8">Periplasm</location>
    </subcellularLocation>
</comment>
<feature type="domain" description="Peptidase M48" evidence="9">
    <location>
        <begin position="72"/>
        <end position="256"/>
    </location>
</feature>
<evidence type="ECO:0000256" key="2">
    <source>
        <dbReference type="ARBA" id="ARBA00022723"/>
    </source>
</evidence>
<comment type="caution">
    <text evidence="10">The sequence shown here is derived from an EMBL/GenBank/DDBJ whole genome shotgun (WGS) entry which is preliminary data.</text>
</comment>